<keyword evidence="4 6" id="KW-0560">Oxidoreductase</keyword>
<evidence type="ECO:0000313" key="8">
    <source>
        <dbReference type="EMBL" id="UYV78171.1"/>
    </source>
</evidence>
<feature type="domain" description="ERV/ALR sulfhydryl oxidase" evidence="7">
    <location>
        <begin position="68"/>
        <end position="168"/>
    </location>
</feature>
<gene>
    <name evidence="8" type="ORF">LAZ67_16000363</name>
    <name evidence="9" type="ORF">LAZ67_16000364</name>
</gene>
<evidence type="ECO:0000313" key="10">
    <source>
        <dbReference type="Proteomes" id="UP001235939"/>
    </source>
</evidence>
<keyword evidence="2 6" id="KW-0285">Flavoprotein</keyword>
<dbReference type="InterPro" id="IPR017905">
    <property type="entry name" value="ERV/ALR_sulphydryl_oxidase"/>
</dbReference>
<evidence type="ECO:0000256" key="4">
    <source>
        <dbReference type="ARBA" id="ARBA00023002"/>
    </source>
</evidence>
<proteinExistence type="predicted"/>
<evidence type="ECO:0000256" key="6">
    <source>
        <dbReference type="RuleBase" id="RU371123"/>
    </source>
</evidence>
<keyword evidence="10" id="KW-1185">Reference proteome</keyword>
<evidence type="ECO:0000256" key="1">
    <source>
        <dbReference type="ARBA" id="ARBA00001974"/>
    </source>
</evidence>
<keyword evidence="5" id="KW-1015">Disulfide bond</keyword>
<evidence type="ECO:0000256" key="5">
    <source>
        <dbReference type="ARBA" id="ARBA00023157"/>
    </source>
</evidence>
<dbReference type="InterPro" id="IPR036774">
    <property type="entry name" value="ERV/ALR_sulphydryl_oxid_sf"/>
</dbReference>
<accession>A0ABY6LAI6</accession>
<dbReference type="InterPro" id="IPR039799">
    <property type="entry name" value="ALR/ERV"/>
</dbReference>
<dbReference type="Proteomes" id="UP001235939">
    <property type="component" value="Chromosome 16"/>
</dbReference>
<reference evidence="8 10" key="1">
    <citation type="submission" date="2022-01" db="EMBL/GenBank/DDBJ databases">
        <title>A chromosomal length assembly of Cordylochernes scorpioides.</title>
        <authorList>
            <person name="Zeh D."/>
            <person name="Zeh J."/>
        </authorList>
    </citation>
    <scope>NUCLEOTIDE SEQUENCE [LARGE SCALE GENOMIC DNA]</scope>
    <source>
        <strain evidence="8">IN4F17</strain>
        <tissue evidence="8">Whole Body</tissue>
    </source>
</reference>
<sequence>MEYRRCSSCIPESGALTGYYQPGQLSPGFLASLLLLPLLLFHPGLGLAKAELCFLVTIWNMLQVSHECPVDKEELGRSTWTFLHTMTAYLPEKPSPQEQDKLSNFFQIFSRVYPCAECSQDFQKDIEKHPPQTKTRKQLCKWLCEAHNRVNVKLGKPKFDCSLVDERWRDGWKDGSCD</sequence>
<dbReference type="EMBL" id="CP092878">
    <property type="protein sequence ID" value="UYV78172.1"/>
    <property type="molecule type" value="Genomic_DNA"/>
</dbReference>
<dbReference type="PROSITE" id="PS51324">
    <property type="entry name" value="ERV_ALR"/>
    <property type="match status" value="1"/>
</dbReference>
<dbReference type="EC" id="1.8.3.2" evidence="6"/>
<organism evidence="8 10">
    <name type="scientific">Cordylochernes scorpioides</name>
    <dbReference type="NCBI Taxonomy" id="51811"/>
    <lineage>
        <taxon>Eukaryota</taxon>
        <taxon>Metazoa</taxon>
        <taxon>Ecdysozoa</taxon>
        <taxon>Arthropoda</taxon>
        <taxon>Chelicerata</taxon>
        <taxon>Arachnida</taxon>
        <taxon>Pseudoscorpiones</taxon>
        <taxon>Cheliferoidea</taxon>
        <taxon>Chernetidae</taxon>
        <taxon>Cordylochernes</taxon>
    </lineage>
</organism>
<comment type="catalytic activity">
    <reaction evidence="6">
        <text>2 R'C(R)SH + O2 = R'C(R)S-S(R)CR' + H2O2</text>
        <dbReference type="Rhea" id="RHEA:17357"/>
        <dbReference type="ChEBI" id="CHEBI:15379"/>
        <dbReference type="ChEBI" id="CHEBI:16240"/>
        <dbReference type="ChEBI" id="CHEBI:16520"/>
        <dbReference type="ChEBI" id="CHEBI:17412"/>
        <dbReference type="EC" id="1.8.3.2"/>
    </reaction>
</comment>
<evidence type="ECO:0000259" key="7">
    <source>
        <dbReference type="PROSITE" id="PS51324"/>
    </source>
</evidence>
<dbReference type="PANTHER" id="PTHR12645">
    <property type="entry name" value="ALR/ERV"/>
    <property type="match status" value="1"/>
</dbReference>
<keyword evidence="3 6" id="KW-0274">FAD</keyword>
<evidence type="ECO:0000256" key="3">
    <source>
        <dbReference type="ARBA" id="ARBA00022827"/>
    </source>
</evidence>
<dbReference type="PANTHER" id="PTHR12645:SF0">
    <property type="entry name" value="FAD-LINKED SULFHYDRYL OXIDASE ALR"/>
    <property type="match status" value="1"/>
</dbReference>
<dbReference type="Pfam" id="PF04777">
    <property type="entry name" value="Evr1_Alr"/>
    <property type="match status" value="1"/>
</dbReference>
<name>A0ABY6LAI6_9ARAC</name>
<evidence type="ECO:0000256" key="2">
    <source>
        <dbReference type="ARBA" id="ARBA00022630"/>
    </source>
</evidence>
<protein>
    <recommendedName>
        <fullName evidence="6">Sulfhydryl oxidase</fullName>
        <ecNumber evidence="6">1.8.3.2</ecNumber>
    </recommendedName>
</protein>
<comment type="cofactor">
    <cofactor evidence="1 6">
        <name>FAD</name>
        <dbReference type="ChEBI" id="CHEBI:57692"/>
    </cofactor>
</comment>
<dbReference type="Gene3D" id="1.20.120.310">
    <property type="entry name" value="ERV/ALR sulfhydryl oxidase domain"/>
    <property type="match status" value="1"/>
</dbReference>
<evidence type="ECO:0000313" key="9">
    <source>
        <dbReference type="EMBL" id="UYV78172.1"/>
    </source>
</evidence>
<dbReference type="SUPFAM" id="SSF69000">
    <property type="entry name" value="FAD-dependent thiol oxidase"/>
    <property type="match status" value="1"/>
</dbReference>
<dbReference type="EMBL" id="CP092878">
    <property type="protein sequence ID" value="UYV78171.1"/>
    <property type="molecule type" value="Genomic_DNA"/>
</dbReference>